<accession>A0A3N1KSL1</accession>
<dbReference type="InterPro" id="IPR003439">
    <property type="entry name" value="ABC_transporter-like_ATP-bd"/>
</dbReference>
<dbReference type="OrthoDB" id="9767950at2"/>
<dbReference type="EMBL" id="RJKX01000018">
    <property type="protein sequence ID" value="ROP81380.1"/>
    <property type="molecule type" value="Genomic_DNA"/>
</dbReference>
<dbReference type="InterPro" id="IPR003593">
    <property type="entry name" value="AAA+_ATPase"/>
</dbReference>
<comment type="caution">
    <text evidence="7">The sequence shown here is derived from an EMBL/GenBank/DDBJ whole genome shotgun (WGS) entry which is preliminary data.</text>
</comment>
<evidence type="ECO:0000256" key="2">
    <source>
        <dbReference type="ARBA" id="ARBA00005417"/>
    </source>
</evidence>
<name>A0A3N1KSL1_9PROT</name>
<dbReference type="GO" id="GO:0055085">
    <property type="term" value="P:transmembrane transport"/>
    <property type="evidence" value="ECO:0007669"/>
    <property type="project" value="UniProtKB-ARBA"/>
</dbReference>
<dbReference type="GO" id="GO:0005886">
    <property type="term" value="C:plasma membrane"/>
    <property type="evidence" value="ECO:0007669"/>
    <property type="project" value="UniProtKB-SubCell"/>
</dbReference>
<dbReference type="GO" id="GO:0016887">
    <property type="term" value="F:ATP hydrolysis activity"/>
    <property type="evidence" value="ECO:0007669"/>
    <property type="project" value="InterPro"/>
</dbReference>
<dbReference type="InterPro" id="IPR050319">
    <property type="entry name" value="ABC_transp_ATP-bind"/>
</dbReference>
<dbReference type="Pfam" id="PF08352">
    <property type="entry name" value="oligo_HPY"/>
    <property type="match status" value="1"/>
</dbReference>
<evidence type="ECO:0000256" key="3">
    <source>
        <dbReference type="ARBA" id="ARBA00022448"/>
    </source>
</evidence>
<dbReference type="InterPro" id="IPR017871">
    <property type="entry name" value="ABC_transporter-like_CS"/>
</dbReference>
<dbReference type="Proteomes" id="UP000278222">
    <property type="component" value="Unassembled WGS sequence"/>
</dbReference>
<evidence type="ECO:0000256" key="4">
    <source>
        <dbReference type="ARBA" id="ARBA00022741"/>
    </source>
</evidence>
<keyword evidence="8" id="KW-1185">Reference proteome</keyword>
<evidence type="ECO:0000256" key="5">
    <source>
        <dbReference type="ARBA" id="ARBA00022840"/>
    </source>
</evidence>
<dbReference type="PANTHER" id="PTHR43776">
    <property type="entry name" value="TRANSPORT ATP-BINDING PROTEIN"/>
    <property type="match status" value="1"/>
</dbReference>
<dbReference type="Pfam" id="PF00005">
    <property type="entry name" value="ABC_tran"/>
    <property type="match status" value="1"/>
</dbReference>
<dbReference type="PANTHER" id="PTHR43776:SF7">
    <property type="entry name" value="D,D-DIPEPTIDE TRANSPORT ATP-BINDING PROTEIN DDPF-RELATED"/>
    <property type="match status" value="1"/>
</dbReference>
<keyword evidence="3" id="KW-0813">Transport</keyword>
<dbReference type="FunFam" id="3.40.50.300:FF:000016">
    <property type="entry name" value="Oligopeptide ABC transporter ATP-binding component"/>
    <property type="match status" value="1"/>
</dbReference>
<keyword evidence="5 7" id="KW-0067">ATP-binding</keyword>
<dbReference type="GO" id="GO:0005524">
    <property type="term" value="F:ATP binding"/>
    <property type="evidence" value="ECO:0007669"/>
    <property type="project" value="UniProtKB-KW"/>
</dbReference>
<evidence type="ECO:0000313" key="7">
    <source>
        <dbReference type="EMBL" id="ROP81380.1"/>
    </source>
</evidence>
<dbReference type="CDD" id="cd03257">
    <property type="entry name" value="ABC_NikE_OppD_transporters"/>
    <property type="match status" value="1"/>
</dbReference>
<protein>
    <submittedName>
        <fullName evidence="7">Peptide/nickel transport system ATP-binding protein/dipeptide transport system ATP-binding protein</fullName>
    </submittedName>
</protein>
<dbReference type="PROSITE" id="PS50893">
    <property type="entry name" value="ABC_TRANSPORTER_2"/>
    <property type="match status" value="1"/>
</dbReference>
<dbReference type="Gene3D" id="3.40.50.300">
    <property type="entry name" value="P-loop containing nucleotide triphosphate hydrolases"/>
    <property type="match status" value="1"/>
</dbReference>
<dbReference type="InterPro" id="IPR027417">
    <property type="entry name" value="P-loop_NTPase"/>
</dbReference>
<proteinExistence type="inferred from homology"/>
<keyword evidence="4" id="KW-0547">Nucleotide-binding</keyword>
<dbReference type="SMART" id="SM00382">
    <property type="entry name" value="AAA"/>
    <property type="match status" value="1"/>
</dbReference>
<evidence type="ECO:0000259" key="6">
    <source>
        <dbReference type="PROSITE" id="PS50893"/>
    </source>
</evidence>
<dbReference type="InterPro" id="IPR013563">
    <property type="entry name" value="Oligopep_ABC_C"/>
</dbReference>
<comment type="similarity">
    <text evidence="2">Belongs to the ABC transporter superfamily.</text>
</comment>
<dbReference type="NCBIfam" id="TIGR01727">
    <property type="entry name" value="oligo_HPY"/>
    <property type="match status" value="1"/>
</dbReference>
<dbReference type="SUPFAM" id="SSF52540">
    <property type="entry name" value="P-loop containing nucleoside triphosphate hydrolases"/>
    <property type="match status" value="1"/>
</dbReference>
<gene>
    <name evidence="7" type="ORF">EDC65_5238</name>
</gene>
<feature type="domain" description="ABC transporter" evidence="6">
    <location>
        <begin position="6"/>
        <end position="255"/>
    </location>
</feature>
<sequence>MTAPVLEARDLAKRFPIAGGMGRSGRVVHALNGVSLAVEAGETLAVVGESGCGKSTLANCLTGLMPPSAGSFLLQGEDATAMLRQDPMRFRRSVQIVFQDPYASLNPRRRIADTVGDALRIHGLGPRRDRRGRVAELLAEVGLAEEHLDRYPHELSGGQRQRVAIARALAVEPVVVICDEPVSALDVSIQAQVINLLRDVQRRRGVAYLFISHNLALVRHIARRIAVMYLGEVVEIGSTAALNRRMLHPYSRALFAAAPEIGRAADAPGRPPPLSGDVPSPIDPPPGCRFHTRCPHTQARCKVEAPALRPVDDRLVRCHFAEEIAEAA</sequence>
<comment type="subcellular location">
    <subcellularLocation>
        <location evidence="1">Cell inner membrane</location>
        <topology evidence="1">Peripheral membrane protein</topology>
    </subcellularLocation>
</comment>
<evidence type="ECO:0000313" key="8">
    <source>
        <dbReference type="Proteomes" id="UP000278222"/>
    </source>
</evidence>
<dbReference type="PROSITE" id="PS00211">
    <property type="entry name" value="ABC_TRANSPORTER_1"/>
    <property type="match status" value="1"/>
</dbReference>
<dbReference type="RefSeq" id="WP_123695204.1">
    <property type="nucleotide sequence ID" value="NZ_RJKX01000018.1"/>
</dbReference>
<dbReference type="NCBIfam" id="NF008453">
    <property type="entry name" value="PRK11308.1"/>
    <property type="match status" value="1"/>
</dbReference>
<evidence type="ECO:0000256" key="1">
    <source>
        <dbReference type="ARBA" id="ARBA00004417"/>
    </source>
</evidence>
<reference evidence="7 8" key="1">
    <citation type="submission" date="2018-11" db="EMBL/GenBank/DDBJ databases">
        <title>Genomic Encyclopedia of Type Strains, Phase IV (KMG-IV): sequencing the most valuable type-strain genomes for metagenomic binning, comparative biology and taxonomic classification.</title>
        <authorList>
            <person name="Goeker M."/>
        </authorList>
    </citation>
    <scope>NUCLEOTIDE SEQUENCE [LARGE SCALE GENOMIC DNA]</scope>
    <source>
        <strain evidence="7 8">DSM 5900</strain>
    </source>
</reference>
<organism evidence="7 8">
    <name type="scientific">Stella humosa</name>
    <dbReference type="NCBI Taxonomy" id="94"/>
    <lineage>
        <taxon>Bacteria</taxon>
        <taxon>Pseudomonadati</taxon>
        <taxon>Pseudomonadota</taxon>
        <taxon>Alphaproteobacteria</taxon>
        <taxon>Rhodospirillales</taxon>
        <taxon>Stellaceae</taxon>
        <taxon>Stella</taxon>
    </lineage>
</organism>
<dbReference type="AlphaFoldDB" id="A0A3N1KSL1"/>
<dbReference type="GO" id="GO:0015833">
    <property type="term" value="P:peptide transport"/>
    <property type="evidence" value="ECO:0007669"/>
    <property type="project" value="InterPro"/>
</dbReference>